<evidence type="ECO:0000313" key="5">
    <source>
        <dbReference type="EMBL" id="KAL0014454.1"/>
    </source>
</evidence>
<evidence type="ECO:0000256" key="3">
    <source>
        <dbReference type="RuleBase" id="RU003616"/>
    </source>
</evidence>
<dbReference type="Proteomes" id="UP001459277">
    <property type="component" value="Unassembled WGS sequence"/>
</dbReference>
<dbReference type="CDD" id="cd06472">
    <property type="entry name" value="ACD_ScHsp26_like"/>
    <property type="match status" value="1"/>
</dbReference>
<dbReference type="PROSITE" id="PS01031">
    <property type="entry name" value="SHSP"/>
    <property type="match status" value="1"/>
</dbReference>
<sequence length="137" mass="15794">MALISQVFGNEIFDPFLCMINKCPVLNTPTDWKETTEAHVFIADLPGLNKEELNVEVVDDGRVLQLSGERKEEKGDENVKWHTGERFRGKFLRRFRLPENAKTDEVKASMENGVLTVTVPKQEPKKPERRVIEIEEK</sequence>
<feature type="domain" description="SHSP" evidence="4">
    <location>
        <begin position="21"/>
        <end position="137"/>
    </location>
</feature>
<proteinExistence type="inferred from homology"/>
<dbReference type="InterPro" id="IPR008978">
    <property type="entry name" value="HSP20-like_chaperone"/>
</dbReference>
<keyword evidence="6" id="KW-1185">Reference proteome</keyword>
<protein>
    <recommendedName>
        <fullName evidence="4">SHSP domain-containing protein</fullName>
    </recommendedName>
</protein>
<evidence type="ECO:0000259" key="4">
    <source>
        <dbReference type="PROSITE" id="PS01031"/>
    </source>
</evidence>
<gene>
    <name evidence="5" type="ORF">SO802_001523</name>
</gene>
<dbReference type="Gene3D" id="2.60.40.790">
    <property type="match status" value="1"/>
</dbReference>
<organism evidence="5 6">
    <name type="scientific">Lithocarpus litseifolius</name>
    <dbReference type="NCBI Taxonomy" id="425828"/>
    <lineage>
        <taxon>Eukaryota</taxon>
        <taxon>Viridiplantae</taxon>
        <taxon>Streptophyta</taxon>
        <taxon>Embryophyta</taxon>
        <taxon>Tracheophyta</taxon>
        <taxon>Spermatophyta</taxon>
        <taxon>Magnoliopsida</taxon>
        <taxon>eudicotyledons</taxon>
        <taxon>Gunneridae</taxon>
        <taxon>Pentapetalae</taxon>
        <taxon>rosids</taxon>
        <taxon>fabids</taxon>
        <taxon>Fagales</taxon>
        <taxon>Fagaceae</taxon>
        <taxon>Lithocarpus</taxon>
    </lineage>
</organism>
<evidence type="ECO:0000256" key="1">
    <source>
        <dbReference type="ARBA" id="ARBA00023016"/>
    </source>
</evidence>
<dbReference type="InterPro" id="IPR031107">
    <property type="entry name" value="Small_HSP"/>
</dbReference>
<dbReference type="Pfam" id="PF00011">
    <property type="entry name" value="HSP20"/>
    <property type="match status" value="1"/>
</dbReference>
<name>A0AAW2DYE7_9ROSI</name>
<dbReference type="EMBL" id="JAZDWU010000001">
    <property type="protein sequence ID" value="KAL0014454.1"/>
    <property type="molecule type" value="Genomic_DNA"/>
</dbReference>
<evidence type="ECO:0000256" key="2">
    <source>
        <dbReference type="PROSITE-ProRule" id="PRU00285"/>
    </source>
</evidence>
<accession>A0AAW2DYE7</accession>
<evidence type="ECO:0000313" key="6">
    <source>
        <dbReference type="Proteomes" id="UP001459277"/>
    </source>
</evidence>
<comment type="similarity">
    <text evidence="2 3">Belongs to the small heat shock protein (HSP20) family.</text>
</comment>
<reference evidence="5 6" key="1">
    <citation type="submission" date="2024-01" db="EMBL/GenBank/DDBJ databases">
        <title>A telomere-to-telomere, gap-free genome of sweet tea (Lithocarpus litseifolius).</title>
        <authorList>
            <person name="Zhou J."/>
        </authorList>
    </citation>
    <scope>NUCLEOTIDE SEQUENCE [LARGE SCALE GENOMIC DNA]</scope>
    <source>
        <strain evidence="5">Zhou-2022a</strain>
        <tissue evidence="5">Leaf</tissue>
    </source>
</reference>
<dbReference type="InterPro" id="IPR002068">
    <property type="entry name" value="A-crystallin/Hsp20_dom"/>
</dbReference>
<dbReference type="PANTHER" id="PTHR11527">
    <property type="entry name" value="HEAT-SHOCK PROTEIN 20 FAMILY MEMBER"/>
    <property type="match status" value="1"/>
</dbReference>
<comment type="caution">
    <text evidence="5">The sequence shown here is derived from an EMBL/GenBank/DDBJ whole genome shotgun (WGS) entry which is preliminary data.</text>
</comment>
<keyword evidence="1" id="KW-0346">Stress response</keyword>
<dbReference type="SUPFAM" id="SSF49764">
    <property type="entry name" value="HSP20-like chaperones"/>
    <property type="match status" value="1"/>
</dbReference>
<dbReference type="AlphaFoldDB" id="A0AAW2DYE7"/>